<keyword evidence="8" id="KW-1185">Reference proteome</keyword>
<dbReference type="NCBIfam" id="TIGR02985">
    <property type="entry name" value="Sig70_bacteroi1"/>
    <property type="match status" value="1"/>
</dbReference>
<dbReference type="InterPro" id="IPR013249">
    <property type="entry name" value="RNA_pol_sigma70_r4_t2"/>
</dbReference>
<dbReference type="PANTHER" id="PTHR43133:SF46">
    <property type="entry name" value="RNA POLYMERASE SIGMA-70 FACTOR ECF SUBFAMILY"/>
    <property type="match status" value="1"/>
</dbReference>
<evidence type="ECO:0000256" key="3">
    <source>
        <dbReference type="ARBA" id="ARBA00023082"/>
    </source>
</evidence>
<organism evidence="7 8">
    <name type="scientific">Flavivirga aquimarina</name>
    <dbReference type="NCBI Taxonomy" id="2027862"/>
    <lineage>
        <taxon>Bacteria</taxon>
        <taxon>Pseudomonadati</taxon>
        <taxon>Bacteroidota</taxon>
        <taxon>Flavobacteriia</taxon>
        <taxon>Flavobacteriales</taxon>
        <taxon>Flavobacteriaceae</taxon>
        <taxon>Flavivirga</taxon>
    </lineage>
</organism>
<dbReference type="Gene3D" id="1.10.1740.10">
    <property type="match status" value="1"/>
</dbReference>
<comment type="caution">
    <text evidence="7">The sequence shown here is derived from an EMBL/GenBank/DDBJ whole genome shotgun (WGS) entry which is preliminary data.</text>
</comment>
<dbReference type="InterPro" id="IPR007627">
    <property type="entry name" value="RNA_pol_sigma70_r2"/>
</dbReference>
<dbReference type="InterPro" id="IPR039425">
    <property type="entry name" value="RNA_pol_sigma-70-like"/>
</dbReference>
<proteinExistence type="inferred from homology"/>
<keyword evidence="2" id="KW-0805">Transcription regulation</keyword>
<comment type="similarity">
    <text evidence="1">Belongs to the sigma-70 factor family. ECF subfamily.</text>
</comment>
<dbReference type="PANTHER" id="PTHR43133">
    <property type="entry name" value="RNA POLYMERASE ECF-TYPE SIGMA FACTO"/>
    <property type="match status" value="1"/>
</dbReference>
<dbReference type="InterPro" id="IPR036388">
    <property type="entry name" value="WH-like_DNA-bd_sf"/>
</dbReference>
<dbReference type="Pfam" id="PF04542">
    <property type="entry name" value="Sigma70_r2"/>
    <property type="match status" value="1"/>
</dbReference>
<dbReference type="CDD" id="cd06171">
    <property type="entry name" value="Sigma70_r4"/>
    <property type="match status" value="1"/>
</dbReference>
<dbReference type="SUPFAM" id="SSF88946">
    <property type="entry name" value="Sigma2 domain of RNA polymerase sigma factors"/>
    <property type="match status" value="1"/>
</dbReference>
<evidence type="ECO:0000313" key="7">
    <source>
        <dbReference type="EMBL" id="MDO5970262.1"/>
    </source>
</evidence>
<keyword evidence="3" id="KW-0731">Sigma factor</keyword>
<keyword evidence="4" id="KW-0804">Transcription</keyword>
<dbReference type="Gene3D" id="1.10.10.10">
    <property type="entry name" value="Winged helix-like DNA-binding domain superfamily/Winged helix DNA-binding domain"/>
    <property type="match status" value="1"/>
</dbReference>
<dbReference type="InterPro" id="IPR014327">
    <property type="entry name" value="RNA_pol_sigma70_bacteroid"/>
</dbReference>
<evidence type="ECO:0000313" key="8">
    <source>
        <dbReference type="Proteomes" id="UP001176883"/>
    </source>
</evidence>
<dbReference type="InterPro" id="IPR013325">
    <property type="entry name" value="RNA_pol_sigma_r2"/>
</dbReference>
<evidence type="ECO:0000259" key="5">
    <source>
        <dbReference type="Pfam" id="PF04542"/>
    </source>
</evidence>
<dbReference type="RefSeq" id="WP_303277953.1">
    <property type="nucleotide sequence ID" value="NZ_JAUOEK010000118.1"/>
</dbReference>
<sequence>MNELEVIKRFRAGEESAFRYLFNLYYDRLVAYIAMYTHDKMSSEDIVQQAFIDLWNDRNKLDELKSPKNYLYAIAYNRFIDSVNKNKRQNKLLDQVYERALRDRINGDTEQLEKRIEKMNHIIESLPPKCKEIIIMNKMQGFKYKEIAEIMNISIKTVEAQMGIAYKKIRKGFEKDKLTLFFLRLVKPVKNLDQPQ</sequence>
<gene>
    <name evidence="7" type="ORF">Q4Q35_10635</name>
</gene>
<dbReference type="InterPro" id="IPR014284">
    <property type="entry name" value="RNA_pol_sigma-70_dom"/>
</dbReference>
<accession>A0ABT8WAT8</accession>
<evidence type="ECO:0000259" key="6">
    <source>
        <dbReference type="Pfam" id="PF08281"/>
    </source>
</evidence>
<dbReference type="Proteomes" id="UP001176883">
    <property type="component" value="Unassembled WGS sequence"/>
</dbReference>
<evidence type="ECO:0000256" key="2">
    <source>
        <dbReference type="ARBA" id="ARBA00023015"/>
    </source>
</evidence>
<dbReference type="EMBL" id="JAUOEK010000118">
    <property type="protein sequence ID" value="MDO5970262.1"/>
    <property type="molecule type" value="Genomic_DNA"/>
</dbReference>
<name>A0ABT8WAT8_9FLAO</name>
<protein>
    <submittedName>
        <fullName evidence="7">RNA polymerase sigma-70 factor</fullName>
    </submittedName>
</protein>
<evidence type="ECO:0000256" key="1">
    <source>
        <dbReference type="ARBA" id="ARBA00010641"/>
    </source>
</evidence>
<feature type="domain" description="RNA polymerase sigma-70 region 2" evidence="5">
    <location>
        <begin position="21"/>
        <end position="88"/>
    </location>
</feature>
<dbReference type="Pfam" id="PF08281">
    <property type="entry name" value="Sigma70_r4_2"/>
    <property type="match status" value="1"/>
</dbReference>
<dbReference type="NCBIfam" id="TIGR02937">
    <property type="entry name" value="sigma70-ECF"/>
    <property type="match status" value="1"/>
</dbReference>
<feature type="domain" description="RNA polymerase sigma factor 70 region 4 type 2" evidence="6">
    <location>
        <begin position="120"/>
        <end position="168"/>
    </location>
</feature>
<dbReference type="InterPro" id="IPR013324">
    <property type="entry name" value="RNA_pol_sigma_r3/r4-like"/>
</dbReference>
<reference evidence="7" key="1">
    <citation type="submission" date="2023-07" db="EMBL/GenBank/DDBJ databases">
        <title>Two novel species in the genus Flavivirga.</title>
        <authorList>
            <person name="Kwon K."/>
        </authorList>
    </citation>
    <scope>NUCLEOTIDE SEQUENCE</scope>
    <source>
        <strain evidence="7">KCTC 52353</strain>
    </source>
</reference>
<evidence type="ECO:0000256" key="4">
    <source>
        <dbReference type="ARBA" id="ARBA00023163"/>
    </source>
</evidence>
<dbReference type="SUPFAM" id="SSF88659">
    <property type="entry name" value="Sigma3 and sigma4 domains of RNA polymerase sigma factors"/>
    <property type="match status" value="1"/>
</dbReference>